<dbReference type="InterPro" id="IPR003594">
    <property type="entry name" value="HATPase_dom"/>
</dbReference>
<dbReference type="Gene3D" id="3.30.450.20">
    <property type="entry name" value="PAS domain"/>
    <property type="match status" value="2"/>
</dbReference>
<reference evidence="18 19" key="1">
    <citation type="submission" date="2016-10" db="EMBL/GenBank/DDBJ databases">
        <authorList>
            <person name="de Groot N.N."/>
        </authorList>
    </citation>
    <scope>NUCLEOTIDE SEQUENCE [LARGE SCALE GENOMIC DNA]</scope>
    <source>
        <strain evidence="18 19">CGMCC 4.2022</strain>
    </source>
</reference>
<evidence type="ECO:0000256" key="6">
    <source>
        <dbReference type="ARBA" id="ARBA00022777"/>
    </source>
</evidence>
<dbReference type="InterPro" id="IPR000014">
    <property type="entry name" value="PAS"/>
</dbReference>
<dbReference type="SMART" id="SM00331">
    <property type="entry name" value="PP2C_SIG"/>
    <property type="match status" value="1"/>
</dbReference>
<dbReference type="AlphaFoldDB" id="A0A1G9V405"/>
<dbReference type="InterPro" id="IPR003018">
    <property type="entry name" value="GAF"/>
</dbReference>
<dbReference type="STRING" id="310781.SAMN05216259_101116"/>
<evidence type="ECO:0000259" key="16">
    <source>
        <dbReference type="SMART" id="SM00065"/>
    </source>
</evidence>
<keyword evidence="4" id="KW-0479">Metal-binding</keyword>
<proteinExistence type="predicted"/>
<dbReference type="GO" id="GO:0046872">
    <property type="term" value="F:metal ion binding"/>
    <property type="evidence" value="ECO:0007669"/>
    <property type="project" value="UniProtKB-KW"/>
</dbReference>
<dbReference type="InterPro" id="IPR036457">
    <property type="entry name" value="PPM-type-like_dom_sf"/>
</dbReference>
<keyword evidence="19" id="KW-1185">Reference proteome</keyword>
<dbReference type="GO" id="GO:0005524">
    <property type="term" value="F:ATP binding"/>
    <property type="evidence" value="ECO:0007669"/>
    <property type="project" value="UniProtKB-KW"/>
</dbReference>
<dbReference type="SUPFAM" id="SSF81606">
    <property type="entry name" value="PP2C-like"/>
    <property type="match status" value="1"/>
</dbReference>
<keyword evidence="6" id="KW-0418">Kinase</keyword>
<keyword evidence="5" id="KW-0547">Nucleotide-binding</keyword>
<comment type="catalytic activity">
    <reaction evidence="12">
        <text>O-phospho-L-seryl-[protein] + H2O = L-seryl-[protein] + phosphate</text>
        <dbReference type="Rhea" id="RHEA:20629"/>
        <dbReference type="Rhea" id="RHEA-COMP:9863"/>
        <dbReference type="Rhea" id="RHEA-COMP:11604"/>
        <dbReference type="ChEBI" id="CHEBI:15377"/>
        <dbReference type="ChEBI" id="CHEBI:29999"/>
        <dbReference type="ChEBI" id="CHEBI:43474"/>
        <dbReference type="ChEBI" id="CHEBI:83421"/>
        <dbReference type="EC" id="3.1.3.16"/>
    </reaction>
</comment>
<evidence type="ECO:0000256" key="3">
    <source>
        <dbReference type="ARBA" id="ARBA00022679"/>
    </source>
</evidence>
<evidence type="ECO:0000256" key="4">
    <source>
        <dbReference type="ARBA" id="ARBA00022723"/>
    </source>
</evidence>
<dbReference type="Gene3D" id="3.30.450.40">
    <property type="match status" value="1"/>
</dbReference>
<keyword evidence="10" id="KW-0904">Protein phosphatase</keyword>
<keyword evidence="9" id="KW-0460">Magnesium</keyword>
<evidence type="ECO:0000256" key="13">
    <source>
        <dbReference type="ARBA" id="ARBA00056274"/>
    </source>
</evidence>
<dbReference type="CDD" id="cd00130">
    <property type="entry name" value="PAS"/>
    <property type="match status" value="1"/>
</dbReference>
<keyword evidence="8" id="KW-0067">ATP-binding</keyword>
<dbReference type="OrthoDB" id="118142at2"/>
<evidence type="ECO:0000256" key="7">
    <source>
        <dbReference type="ARBA" id="ARBA00022801"/>
    </source>
</evidence>
<dbReference type="FunFam" id="3.60.40.10:FF:000005">
    <property type="entry name" value="Serine/threonine protein phosphatase"/>
    <property type="match status" value="1"/>
</dbReference>
<evidence type="ECO:0000256" key="8">
    <source>
        <dbReference type="ARBA" id="ARBA00022840"/>
    </source>
</evidence>
<evidence type="ECO:0000256" key="9">
    <source>
        <dbReference type="ARBA" id="ARBA00022842"/>
    </source>
</evidence>
<evidence type="ECO:0000256" key="12">
    <source>
        <dbReference type="ARBA" id="ARBA00047761"/>
    </source>
</evidence>
<sequence>MSTGCEGPGDQGFVFPALGAAVVDGRGTVTAWSPAAERLTGVAGDAACGRPFAELFPGTGGGPAPSGRTVPAGGRTLDVHALPLTGAGGHSVVLFADERQARTWGYGVSLLEAFLRQHRMGLVLHGGNLDVALTNFTPGMFGGPGFGPGDRLSDVAVADEAHDVEKVLGQVLLSGEPEISREERLSSAQRPGKQWLLSWSALRLEDAEGRPTGVAAVVNDVSDQERVRRHRDLLHRAATAIGFSLDMRRTAQHLADVTVEGLADLATVDIAQPVLAGDEPATAPLGNVPLIRLAVASADGTWPQDVLGPGGSYKDLPESAEVLRIQQGHAFALRRQDTVDALGSEELVRLLVPPGAHSLVVVPLFARGRLLGSVTGWRTRQPEPYDDSEVELLTEIGSRAALGIDNARRYAREHRAAAALQQRLLPRAGTDTPAARTAGVYQAAGGTAGISGDWFDAISLPSLRAAFVVGDVIGHGLPAAAAMGRLRTAIQTYADLEMEPSEVLARVEDLVQRLAAEAPQDQQDTIGATCLYAVYDPTTHECTLASAGHPPPVLVEPGGARVVDVVPGPPLGVGGAPFQSVTFPVAPGSVLALYTDGLFELRGYDGPDGIGRLRDDLAAACSAGTPLEQIGRTIVERPHARPPRDDIALLLARTRAVDPRNVRAWRFPARGESVAEARAAAVRQLQEWGQDGPAFSAELVVSELVTNAIRHGSGPVTLRLILDRTLICEVADASNTQPRLLRAADTDEGGRGLFIVAQCTTRWGCRYGRQGKTIWTEQPLEPAG</sequence>
<dbReference type="PANTHER" id="PTHR43156:SF2">
    <property type="entry name" value="STAGE II SPORULATION PROTEIN E"/>
    <property type="match status" value="1"/>
</dbReference>
<evidence type="ECO:0000256" key="5">
    <source>
        <dbReference type="ARBA" id="ARBA00022741"/>
    </source>
</evidence>
<dbReference type="Gene3D" id="3.30.565.10">
    <property type="entry name" value="Histidine kinase-like ATPase, C-terminal domain"/>
    <property type="match status" value="1"/>
</dbReference>
<evidence type="ECO:0000313" key="19">
    <source>
        <dbReference type="Proteomes" id="UP000199341"/>
    </source>
</evidence>
<dbReference type="InterPro" id="IPR036890">
    <property type="entry name" value="HATPase_C_sf"/>
</dbReference>
<dbReference type="EMBL" id="FNIE01000001">
    <property type="protein sequence ID" value="SDM66807.1"/>
    <property type="molecule type" value="Genomic_DNA"/>
</dbReference>
<dbReference type="Pfam" id="PF07228">
    <property type="entry name" value="SpoIIE"/>
    <property type="match status" value="1"/>
</dbReference>
<organism evidence="18 19">
    <name type="scientific">Actinacidiphila guanduensis</name>
    <dbReference type="NCBI Taxonomy" id="310781"/>
    <lineage>
        <taxon>Bacteria</taxon>
        <taxon>Bacillati</taxon>
        <taxon>Actinomycetota</taxon>
        <taxon>Actinomycetes</taxon>
        <taxon>Kitasatosporales</taxon>
        <taxon>Streptomycetaceae</taxon>
        <taxon>Actinacidiphila</taxon>
    </lineage>
</organism>
<keyword evidence="11" id="KW-0464">Manganese</keyword>
<evidence type="ECO:0000256" key="1">
    <source>
        <dbReference type="ARBA" id="ARBA00013081"/>
    </source>
</evidence>
<dbReference type="SUPFAM" id="SSF55781">
    <property type="entry name" value="GAF domain-like"/>
    <property type="match status" value="1"/>
</dbReference>
<keyword evidence="2" id="KW-0597">Phosphoprotein</keyword>
<dbReference type="InterPro" id="IPR029016">
    <property type="entry name" value="GAF-like_dom_sf"/>
</dbReference>
<dbReference type="GO" id="GO:0004722">
    <property type="term" value="F:protein serine/threonine phosphatase activity"/>
    <property type="evidence" value="ECO:0007669"/>
    <property type="project" value="UniProtKB-EC"/>
</dbReference>
<dbReference type="Pfam" id="PF01590">
    <property type="entry name" value="GAF"/>
    <property type="match status" value="1"/>
</dbReference>
<dbReference type="FunFam" id="3.30.565.10:FF:000028">
    <property type="entry name" value="PAS sensor protein"/>
    <property type="match status" value="1"/>
</dbReference>
<accession>A0A1G9V405</accession>
<evidence type="ECO:0000256" key="2">
    <source>
        <dbReference type="ARBA" id="ARBA00022553"/>
    </source>
</evidence>
<evidence type="ECO:0000256" key="15">
    <source>
        <dbReference type="ARBA" id="ARBA00081350"/>
    </source>
</evidence>
<dbReference type="Proteomes" id="UP000199341">
    <property type="component" value="Unassembled WGS sequence"/>
</dbReference>
<dbReference type="InterPro" id="IPR035965">
    <property type="entry name" value="PAS-like_dom_sf"/>
</dbReference>
<dbReference type="EC" id="3.1.3.16" evidence="1"/>
<evidence type="ECO:0000259" key="17">
    <source>
        <dbReference type="SMART" id="SM00331"/>
    </source>
</evidence>
<comment type="function">
    <text evidence="13">Primarily acts as an independent SigF regulator that is sensitive to the osmosensory signal, mediating the cross talk of PknD with the SigF regulon. Possesses both phosphatase and kinase activities. The kinase domain functions as a classic anti-sigma factor-like kinase to phosphorylate the anti-anti-sigma factor domain at the canonical regulatory site, and the phosphatase domain antagonizes this activity.</text>
</comment>
<keyword evidence="3" id="KW-0808">Transferase</keyword>
<dbReference type="GO" id="GO:0016301">
    <property type="term" value="F:kinase activity"/>
    <property type="evidence" value="ECO:0007669"/>
    <property type="project" value="UniProtKB-KW"/>
</dbReference>
<keyword evidence="7" id="KW-0378">Hydrolase</keyword>
<protein>
    <recommendedName>
        <fullName evidence="1">protein-serine/threonine phosphatase</fullName>
        <ecNumber evidence="1">3.1.3.16</ecNumber>
    </recommendedName>
    <alternativeName>
        <fullName evidence="15">Protein-serine/threonine phosphatase</fullName>
    </alternativeName>
    <alternativeName>
        <fullName evidence="14">Serine/threonine-protein kinase</fullName>
    </alternativeName>
</protein>
<dbReference type="CDD" id="cd16936">
    <property type="entry name" value="HATPase_RsbW-like"/>
    <property type="match status" value="1"/>
</dbReference>
<feature type="domain" description="PPM-type phosphatase" evidence="17">
    <location>
        <begin position="435"/>
        <end position="654"/>
    </location>
</feature>
<name>A0A1G9V405_9ACTN</name>
<evidence type="ECO:0000313" key="18">
    <source>
        <dbReference type="EMBL" id="SDM66807.1"/>
    </source>
</evidence>
<dbReference type="SUPFAM" id="SSF55874">
    <property type="entry name" value="ATPase domain of HSP90 chaperone/DNA topoisomerase II/histidine kinase"/>
    <property type="match status" value="1"/>
</dbReference>
<dbReference type="SUPFAM" id="SSF55785">
    <property type="entry name" value="PYP-like sensor domain (PAS domain)"/>
    <property type="match status" value="1"/>
</dbReference>
<gene>
    <name evidence="18" type="ORF">SAMN05216259_101116</name>
</gene>
<dbReference type="SMART" id="SM00065">
    <property type="entry name" value="GAF"/>
    <property type="match status" value="1"/>
</dbReference>
<dbReference type="Pfam" id="PF13581">
    <property type="entry name" value="HATPase_c_2"/>
    <property type="match status" value="1"/>
</dbReference>
<dbReference type="Gene3D" id="3.60.40.10">
    <property type="entry name" value="PPM-type phosphatase domain"/>
    <property type="match status" value="1"/>
</dbReference>
<dbReference type="RefSeq" id="WP_093782222.1">
    <property type="nucleotide sequence ID" value="NZ_FNIE01000001.1"/>
</dbReference>
<evidence type="ECO:0000256" key="14">
    <source>
        <dbReference type="ARBA" id="ARBA00075117"/>
    </source>
</evidence>
<dbReference type="PANTHER" id="PTHR43156">
    <property type="entry name" value="STAGE II SPORULATION PROTEIN E-RELATED"/>
    <property type="match status" value="1"/>
</dbReference>
<dbReference type="InterPro" id="IPR052016">
    <property type="entry name" value="Bact_Sigma-Reg"/>
</dbReference>
<feature type="domain" description="GAF" evidence="16">
    <location>
        <begin position="229"/>
        <end position="414"/>
    </location>
</feature>
<evidence type="ECO:0000256" key="11">
    <source>
        <dbReference type="ARBA" id="ARBA00023211"/>
    </source>
</evidence>
<dbReference type="InterPro" id="IPR001932">
    <property type="entry name" value="PPM-type_phosphatase-like_dom"/>
</dbReference>
<evidence type="ECO:0000256" key="10">
    <source>
        <dbReference type="ARBA" id="ARBA00022912"/>
    </source>
</evidence>